<dbReference type="Proteomes" id="UP000041254">
    <property type="component" value="Unassembled WGS sequence"/>
</dbReference>
<protein>
    <recommendedName>
        <fullName evidence="2">DUF3752 domain-containing protein</fullName>
    </recommendedName>
</protein>
<feature type="region of interest" description="Disordered" evidence="1">
    <location>
        <begin position="327"/>
        <end position="363"/>
    </location>
</feature>
<feature type="region of interest" description="Disordered" evidence="1">
    <location>
        <begin position="1"/>
        <end position="36"/>
    </location>
</feature>
<evidence type="ECO:0000256" key="1">
    <source>
        <dbReference type="SAM" id="MobiDB-lite"/>
    </source>
</evidence>
<keyword evidence="4" id="KW-1185">Reference proteome</keyword>
<evidence type="ECO:0000313" key="3">
    <source>
        <dbReference type="EMBL" id="CEM27473.1"/>
    </source>
</evidence>
<name>A0A0G4GDI7_VITBC</name>
<feature type="domain" description="DUF3752" evidence="2">
    <location>
        <begin position="284"/>
        <end position="394"/>
    </location>
</feature>
<feature type="compositionally biased region" description="Basic and acidic residues" evidence="1">
    <location>
        <begin position="281"/>
        <end position="298"/>
    </location>
</feature>
<feature type="region of interest" description="Disordered" evidence="1">
    <location>
        <begin position="128"/>
        <end position="298"/>
    </location>
</feature>
<dbReference type="InterPro" id="IPR022226">
    <property type="entry name" value="DUF3752"/>
</dbReference>
<feature type="compositionally biased region" description="Basic and acidic residues" evidence="1">
    <location>
        <begin position="327"/>
        <end position="343"/>
    </location>
</feature>
<organism evidence="3 4">
    <name type="scientific">Vitrella brassicaformis (strain CCMP3155)</name>
    <dbReference type="NCBI Taxonomy" id="1169540"/>
    <lineage>
        <taxon>Eukaryota</taxon>
        <taxon>Sar</taxon>
        <taxon>Alveolata</taxon>
        <taxon>Colpodellida</taxon>
        <taxon>Vitrellaceae</taxon>
        <taxon>Vitrella</taxon>
    </lineage>
</organism>
<proteinExistence type="predicted"/>
<dbReference type="EMBL" id="CDMY01000635">
    <property type="protein sequence ID" value="CEM27473.1"/>
    <property type="molecule type" value="Genomic_DNA"/>
</dbReference>
<reference evidence="3 4" key="1">
    <citation type="submission" date="2014-11" db="EMBL/GenBank/DDBJ databases">
        <authorList>
            <person name="Zhu J."/>
            <person name="Qi W."/>
            <person name="Song R."/>
        </authorList>
    </citation>
    <scope>NUCLEOTIDE SEQUENCE [LARGE SCALE GENOMIC DNA]</scope>
</reference>
<dbReference type="OrthoDB" id="366232at2759"/>
<evidence type="ECO:0000313" key="4">
    <source>
        <dbReference type="Proteomes" id="UP000041254"/>
    </source>
</evidence>
<feature type="compositionally biased region" description="Basic residues" evidence="1">
    <location>
        <begin position="14"/>
        <end position="27"/>
    </location>
</feature>
<gene>
    <name evidence="3" type="ORF">Vbra_17467</name>
</gene>
<dbReference type="Pfam" id="PF12572">
    <property type="entry name" value="DUF3752"/>
    <property type="match status" value="1"/>
</dbReference>
<dbReference type="InParanoid" id="A0A0G4GDI7"/>
<feature type="compositionally biased region" description="Basic and acidic residues" evidence="1">
    <location>
        <begin position="128"/>
        <end position="153"/>
    </location>
</feature>
<sequence length="403" mass="45168">MSSASESSSDEGSRRRRKDKKKRKKKSKDKDGSDDDWFYERGEVERLVRDLLEINGSAGKELVGLLRSIDDGEMVILDGIADKTIRRKVRHLFKAFYLDEPAAKQSGFRKPPKARDFSFRREIKRLVKKAEKDTREAENEEAKRAADKQKDAEPPPTVPAKEEGPAAPPEPSFLSWESMPAAPTGPVENPSSAAGAMAGPPPPPPPPGKRRVGVAFPSRDDLARLQEGFQGGGEADEAQFGPMPTVDEEGEEGGGRPQRESWMTDAPDSLAAAFGQAPKRPKVDPFEAKRTEEERQAMEKYLEEYNKQHRGKSLLELQQEGAFSQYRDEQHKAMKRKADDPWGKTKGQQAEGGGGGQPWKRFDRDQDLEVKRQVNNTDFMKLVEKSQELKSKFSRSNVQTSFL</sequence>
<dbReference type="PANTHER" id="PTHR47422:SF1">
    <property type="entry name" value="DNAJ HEAT SHOCK N-TERMINAL DOMAIN-CONTAINING PROTEIN"/>
    <property type="match status" value="1"/>
</dbReference>
<evidence type="ECO:0000259" key="2">
    <source>
        <dbReference type="Pfam" id="PF12572"/>
    </source>
</evidence>
<dbReference type="VEuPathDB" id="CryptoDB:Vbra_17467"/>
<dbReference type="AlphaFoldDB" id="A0A0G4GDI7"/>
<dbReference type="PhylomeDB" id="A0A0G4GDI7"/>
<dbReference type="OMA" id="AAMEEWN"/>
<accession>A0A0G4GDI7</accession>
<dbReference type="PANTHER" id="PTHR47422">
    <property type="entry name" value="DNAJ HEAT SHOCK N-TERMINAL DOMAIN-CONTAINING PROTEIN"/>
    <property type="match status" value="1"/>
</dbReference>